<accession>A0A5N5IXW9</accession>
<proteinExistence type="predicted"/>
<feature type="chain" id="PRO_5024299544" evidence="1">
    <location>
        <begin position="20"/>
        <end position="253"/>
    </location>
</feature>
<dbReference type="RefSeq" id="WP_151888693.1">
    <property type="nucleotide sequence ID" value="NZ_VNIK02000001.1"/>
</dbReference>
<reference evidence="2" key="1">
    <citation type="submission" date="2019-10" db="EMBL/GenBank/DDBJ databases">
        <title>Muricauda hadale sp. nov., a piezophilic bacterium isolated from hadopelagic water of the Mariana Trench.</title>
        <authorList>
            <person name="Wei Y."/>
        </authorList>
    </citation>
    <scope>NUCLEOTIDE SEQUENCE [LARGE SCALE GENOMIC DNA]</scope>
    <source>
        <strain evidence="2">MT-229</strain>
    </source>
</reference>
<organism evidence="2 3">
    <name type="scientific">Flagellimonas hadalis</name>
    <dbReference type="NCBI Taxonomy" id="2597517"/>
    <lineage>
        <taxon>Bacteria</taxon>
        <taxon>Pseudomonadati</taxon>
        <taxon>Bacteroidota</taxon>
        <taxon>Flavobacteriia</taxon>
        <taxon>Flavobacteriales</taxon>
        <taxon>Flavobacteriaceae</taxon>
        <taxon>Flagellimonas</taxon>
    </lineage>
</organism>
<dbReference type="EMBL" id="VNIK02000001">
    <property type="protein sequence ID" value="KAB5491538.1"/>
    <property type="molecule type" value="Genomic_DNA"/>
</dbReference>
<feature type="signal peptide" evidence="1">
    <location>
        <begin position="1"/>
        <end position="19"/>
    </location>
</feature>
<keyword evidence="1" id="KW-0732">Signal</keyword>
<protein>
    <submittedName>
        <fullName evidence="2">Uncharacterized protein</fullName>
    </submittedName>
</protein>
<evidence type="ECO:0000256" key="1">
    <source>
        <dbReference type="SAM" id="SignalP"/>
    </source>
</evidence>
<evidence type="ECO:0000313" key="2">
    <source>
        <dbReference type="EMBL" id="KAB5491538.1"/>
    </source>
</evidence>
<dbReference type="Proteomes" id="UP000319204">
    <property type="component" value="Unassembled WGS sequence"/>
</dbReference>
<evidence type="ECO:0000313" key="3">
    <source>
        <dbReference type="Proteomes" id="UP000319204"/>
    </source>
</evidence>
<comment type="caution">
    <text evidence="2">The sequence shown here is derived from an EMBL/GenBank/DDBJ whole genome shotgun (WGS) entry which is preliminary data.</text>
</comment>
<gene>
    <name evidence="2" type="ORF">FOT42_000905</name>
</gene>
<dbReference type="OrthoDB" id="9770889at2"/>
<dbReference type="AlphaFoldDB" id="A0A5N5IXW9"/>
<keyword evidence="3" id="KW-1185">Reference proteome</keyword>
<name>A0A5N5IXW9_9FLAO</name>
<sequence>MKKSILLILLLALSFTVSATETKLMVRAKAKDAKFIGSSIGGAYVIVRNTVNNQILAEGITTGSTGNTDLIMKTPIDRNTQLTDDKTAGFLAVVDIDEPTFVRVEVISPYNKKNAQVRASTELWLIPGKDILGDGVVVEIPGFVIDILTPNTHQYISKQSIGEGLDIRANMVMMCGCPIEKGGIWDSTPMEVVAILKKDGTTVATIPMDNPSRNIFEGRMQVTENGYYEVTVYAYDSKTGNTGVDKVNYVVTD</sequence>